<feature type="transmembrane region" description="Helical" evidence="8">
    <location>
        <begin position="180"/>
        <end position="198"/>
    </location>
</feature>
<comment type="similarity">
    <text evidence="2 7">Belongs to the sodium:solute symporter (SSF) (TC 2.A.21) family.</text>
</comment>
<feature type="transmembrane region" description="Helical" evidence="8">
    <location>
        <begin position="77"/>
        <end position="95"/>
    </location>
</feature>
<evidence type="ECO:0000313" key="10">
    <source>
        <dbReference type="Proteomes" id="UP000317369"/>
    </source>
</evidence>
<evidence type="ECO:0000256" key="7">
    <source>
        <dbReference type="RuleBase" id="RU362091"/>
    </source>
</evidence>
<evidence type="ECO:0000256" key="1">
    <source>
        <dbReference type="ARBA" id="ARBA00004141"/>
    </source>
</evidence>
<feature type="transmembrane region" description="Helical" evidence="8">
    <location>
        <begin position="629"/>
        <end position="650"/>
    </location>
</feature>
<sequence>MNVMTWTYIFVGITFTLYLFIAWRARVKDTKGFYVAGRGIPASANGMATAADWMSAASFIGMAGLIATMGYAGGQYLMGWTGGFVLLALLLAPYLRKFGHFTVPDFIGDRYSSDFARLVAVICAIFISFTYVAGQMRGVGIVFSRFLEVPVTYGVIIGMIIVFIYATLGGMKGITWTQVAQFWILITAFLIPAIAISIKLTGNPIPQLGLGSTITDTTTQSSAFFLDKLNDIGSDLGFGSYTAASGESGGGFNKLLNMFCVALVLMVGTAGLPHVIVRFYTVKNVKAARWSAFWALFFMAGLYLTAPSTAAFARYYMLTTLNNRTYNVPLPPQGITTDTGQTLKLINDADSIPRIAVDHGTDGSFAPEFTSFTTAAGQKRYIIHKTTGDILSELPHWFFNWERTGLIAFFDGDNDGKLKYTGREDNEIFRTGSGAIAAELGTLRTNHQLWLDSNGQQGADARQILTAKNLSGPDRDIIVLATPEMAELSNWIIAFIAAGALAAALSTASGLLLVISSSVAHDLYFRILNNNASETSRLAVGRVTIGFAVVIAGLFGIYPPGFVSQVVAFAFGLAAASFFPAIVLGIFSKRVGTTAAITGMIAGIAFTAFYIIAAVYFKMPHWCFGIGPQGIGVVGMIINFVLTLSLVPFTTGPNEKVQEMIASIREPEYEPPAVDLEHEPASTAADLINA</sequence>
<dbReference type="InterPro" id="IPR019899">
    <property type="entry name" value="Na/solute_symporter_VC_2705"/>
</dbReference>
<evidence type="ECO:0000256" key="3">
    <source>
        <dbReference type="ARBA" id="ARBA00022448"/>
    </source>
</evidence>
<evidence type="ECO:0000313" key="9">
    <source>
        <dbReference type="EMBL" id="QDU32889.1"/>
    </source>
</evidence>
<dbReference type="InterPro" id="IPR001734">
    <property type="entry name" value="Na/solute_symporter"/>
</dbReference>
<feature type="transmembrane region" description="Helical" evidence="8">
    <location>
        <begin position="564"/>
        <end position="587"/>
    </location>
</feature>
<dbReference type="NCBIfam" id="TIGR03648">
    <property type="entry name" value="Na_symport_lg"/>
    <property type="match status" value="1"/>
</dbReference>
<reference evidence="9 10" key="1">
    <citation type="submission" date="2019-02" db="EMBL/GenBank/DDBJ databases">
        <title>Deep-cultivation of Planctomycetes and their phenomic and genomic characterization uncovers novel biology.</title>
        <authorList>
            <person name="Wiegand S."/>
            <person name="Jogler M."/>
            <person name="Boedeker C."/>
            <person name="Pinto D."/>
            <person name="Vollmers J."/>
            <person name="Rivas-Marin E."/>
            <person name="Kohn T."/>
            <person name="Peeters S.H."/>
            <person name="Heuer A."/>
            <person name="Rast P."/>
            <person name="Oberbeckmann S."/>
            <person name="Bunk B."/>
            <person name="Jeske O."/>
            <person name="Meyerdierks A."/>
            <person name="Storesund J.E."/>
            <person name="Kallscheuer N."/>
            <person name="Luecker S."/>
            <person name="Lage O.M."/>
            <person name="Pohl T."/>
            <person name="Merkel B.J."/>
            <person name="Hornburger P."/>
            <person name="Mueller R.-W."/>
            <person name="Bruemmer F."/>
            <person name="Labrenz M."/>
            <person name="Spormann A.M."/>
            <person name="Op den Camp H."/>
            <person name="Overmann J."/>
            <person name="Amann R."/>
            <person name="Jetten M.S.M."/>
            <person name="Mascher T."/>
            <person name="Medema M.H."/>
            <person name="Devos D.P."/>
            <person name="Kaster A.-K."/>
            <person name="Ovreas L."/>
            <person name="Rohde M."/>
            <person name="Galperin M.Y."/>
            <person name="Jogler C."/>
        </authorList>
    </citation>
    <scope>NUCLEOTIDE SEQUENCE [LARGE SCALE GENOMIC DNA]</scope>
    <source>
        <strain evidence="9 10">KS4</strain>
    </source>
</reference>
<evidence type="ECO:0000256" key="8">
    <source>
        <dbReference type="SAM" id="Phobius"/>
    </source>
</evidence>
<dbReference type="InterPro" id="IPR038377">
    <property type="entry name" value="Na/Glc_symporter_sf"/>
</dbReference>
<feature type="transmembrane region" description="Helical" evidence="8">
    <location>
        <begin position="292"/>
        <end position="317"/>
    </location>
</feature>
<dbReference type="PANTHER" id="PTHR48086">
    <property type="entry name" value="SODIUM/PROLINE SYMPORTER-RELATED"/>
    <property type="match status" value="1"/>
</dbReference>
<feature type="transmembrane region" description="Helical" evidence="8">
    <location>
        <begin position="6"/>
        <end position="23"/>
    </location>
</feature>
<dbReference type="PROSITE" id="PS50283">
    <property type="entry name" value="NA_SOLUT_SYMP_3"/>
    <property type="match status" value="1"/>
</dbReference>
<evidence type="ECO:0000256" key="5">
    <source>
        <dbReference type="ARBA" id="ARBA00022989"/>
    </source>
</evidence>
<keyword evidence="5 8" id="KW-1133">Transmembrane helix</keyword>
<feature type="transmembrane region" description="Helical" evidence="8">
    <location>
        <begin position="146"/>
        <end position="168"/>
    </location>
</feature>
<evidence type="ECO:0000256" key="6">
    <source>
        <dbReference type="ARBA" id="ARBA00023136"/>
    </source>
</evidence>
<feature type="transmembrane region" description="Helical" evidence="8">
    <location>
        <begin position="594"/>
        <end position="617"/>
    </location>
</feature>
<feature type="transmembrane region" description="Helical" evidence="8">
    <location>
        <begin position="491"/>
        <end position="515"/>
    </location>
</feature>
<organism evidence="9 10">
    <name type="scientific">Poriferisphaera corsica</name>
    <dbReference type="NCBI Taxonomy" id="2528020"/>
    <lineage>
        <taxon>Bacteria</taxon>
        <taxon>Pseudomonadati</taxon>
        <taxon>Planctomycetota</taxon>
        <taxon>Phycisphaerae</taxon>
        <taxon>Phycisphaerales</taxon>
        <taxon>Phycisphaeraceae</taxon>
        <taxon>Poriferisphaera</taxon>
    </lineage>
</organism>
<keyword evidence="6 8" id="KW-0472">Membrane</keyword>
<dbReference type="RefSeq" id="WP_200761567.1">
    <property type="nucleotide sequence ID" value="NZ_CP036425.1"/>
</dbReference>
<dbReference type="Proteomes" id="UP000317369">
    <property type="component" value="Chromosome"/>
</dbReference>
<gene>
    <name evidence="9" type="primary">actP_2</name>
    <name evidence="9" type="ORF">KS4_09280</name>
</gene>
<feature type="transmembrane region" description="Helical" evidence="8">
    <location>
        <begin position="536"/>
        <end position="558"/>
    </location>
</feature>
<comment type="subcellular location">
    <subcellularLocation>
        <location evidence="1">Membrane</location>
        <topology evidence="1">Multi-pass membrane protein</topology>
    </subcellularLocation>
</comment>
<dbReference type="EMBL" id="CP036425">
    <property type="protein sequence ID" value="QDU32889.1"/>
    <property type="molecule type" value="Genomic_DNA"/>
</dbReference>
<evidence type="ECO:0000256" key="4">
    <source>
        <dbReference type="ARBA" id="ARBA00022692"/>
    </source>
</evidence>
<dbReference type="AlphaFoldDB" id="A0A517YRN6"/>
<proteinExistence type="inferred from homology"/>
<dbReference type="Pfam" id="PF00474">
    <property type="entry name" value="SSF"/>
    <property type="match status" value="2"/>
</dbReference>
<dbReference type="PANTHER" id="PTHR48086:SF5">
    <property type="entry name" value="NA(+):SOLUTE SYMPORTER (SSF FAMILY)"/>
    <property type="match status" value="1"/>
</dbReference>
<dbReference type="GO" id="GO:0022857">
    <property type="term" value="F:transmembrane transporter activity"/>
    <property type="evidence" value="ECO:0007669"/>
    <property type="project" value="InterPro"/>
</dbReference>
<keyword evidence="4 8" id="KW-0812">Transmembrane</keyword>
<dbReference type="CDD" id="cd11480">
    <property type="entry name" value="SLC5sbd_u4"/>
    <property type="match status" value="1"/>
</dbReference>
<keyword evidence="10" id="KW-1185">Reference proteome</keyword>
<dbReference type="Gene3D" id="1.20.1730.10">
    <property type="entry name" value="Sodium/glucose cotransporter"/>
    <property type="match status" value="2"/>
</dbReference>
<protein>
    <submittedName>
        <fullName evidence="9">Cation/acetate symporter ActP</fullName>
    </submittedName>
</protein>
<dbReference type="InterPro" id="IPR050277">
    <property type="entry name" value="Sodium:Solute_Symporter"/>
</dbReference>
<feature type="transmembrane region" description="Helical" evidence="8">
    <location>
        <begin position="53"/>
        <end position="71"/>
    </location>
</feature>
<feature type="transmembrane region" description="Helical" evidence="8">
    <location>
        <begin position="115"/>
        <end position="134"/>
    </location>
</feature>
<feature type="transmembrane region" description="Helical" evidence="8">
    <location>
        <begin position="255"/>
        <end position="280"/>
    </location>
</feature>
<evidence type="ECO:0000256" key="2">
    <source>
        <dbReference type="ARBA" id="ARBA00006434"/>
    </source>
</evidence>
<dbReference type="KEGG" id="pcor:KS4_09280"/>
<accession>A0A517YRN6</accession>
<dbReference type="GO" id="GO:0005886">
    <property type="term" value="C:plasma membrane"/>
    <property type="evidence" value="ECO:0007669"/>
    <property type="project" value="TreeGrafter"/>
</dbReference>
<keyword evidence="3" id="KW-0813">Transport</keyword>
<name>A0A517YRN6_9BACT</name>